<accession>A0A4S9CNG7</accession>
<dbReference type="Proteomes" id="UP000308005">
    <property type="component" value="Unassembled WGS sequence"/>
</dbReference>
<sequence length="175" mass="19531">MPPNSAHGKLDSEETNAAAWQATRGAVTGAARWGIYSAVAAGIAYAYSPVYRGLTIQFKVYVFIFLVFSQVTSYAGGHSWHVISHFLQAHKHMLYFDMLASLSRPNMSGMIFGSVIEADERLRIYGERSRRQKVMARDAAVWRKYEEEFESLGISGIASEARAKKGGSEEQEQEK</sequence>
<keyword evidence="1" id="KW-0472">Membrane</keyword>
<reference evidence="2 3" key="1">
    <citation type="submission" date="2018-10" db="EMBL/GenBank/DDBJ databases">
        <title>Fifty Aureobasidium pullulans genomes reveal a recombining polyextremotolerant generalist.</title>
        <authorList>
            <person name="Gostincar C."/>
            <person name="Turk M."/>
            <person name="Zajc J."/>
            <person name="Gunde-Cimerman N."/>
        </authorList>
    </citation>
    <scope>NUCLEOTIDE SEQUENCE [LARGE SCALE GENOMIC DNA]</scope>
    <source>
        <strain evidence="2 3">EXF-3863</strain>
    </source>
</reference>
<dbReference type="PANTHER" id="PTHR39153">
    <property type="entry name" value="AGR244WP"/>
    <property type="match status" value="1"/>
</dbReference>
<dbReference type="PANTHER" id="PTHR39153:SF1">
    <property type="entry name" value="AGR244WP"/>
    <property type="match status" value="1"/>
</dbReference>
<keyword evidence="1" id="KW-0812">Transmembrane</keyword>
<protein>
    <submittedName>
        <fullName evidence="2">Uncharacterized protein</fullName>
    </submittedName>
</protein>
<evidence type="ECO:0000256" key="1">
    <source>
        <dbReference type="SAM" id="Phobius"/>
    </source>
</evidence>
<evidence type="ECO:0000313" key="3">
    <source>
        <dbReference type="Proteomes" id="UP000308005"/>
    </source>
</evidence>
<organism evidence="2 3">
    <name type="scientific">Aureobasidium pullulans</name>
    <name type="common">Black yeast</name>
    <name type="synonym">Pullularia pullulans</name>
    <dbReference type="NCBI Taxonomy" id="5580"/>
    <lineage>
        <taxon>Eukaryota</taxon>
        <taxon>Fungi</taxon>
        <taxon>Dikarya</taxon>
        <taxon>Ascomycota</taxon>
        <taxon>Pezizomycotina</taxon>
        <taxon>Dothideomycetes</taxon>
        <taxon>Dothideomycetidae</taxon>
        <taxon>Dothideales</taxon>
        <taxon>Saccotheciaceae</taxon>
        <taxon>Aureobasidium</taxon>
    </lineage>
</organism>
<comment type="caution">
    <text evidence="2">The sequence shown here is derived from an EMBL/GenBank/DDBJ whole genome shotgun (WGS) entry which is preliminary data.</text>
</comment>
<feature type="transmembrane region" description="Helical" evidence="1">
    <location>
        <begin position="60"/>
        <end position="83"/>
    </location>
</feature>
<feature type="transmembrane region" description="Helical" evidence="1">
    <location>
        <begin position="30"/>
        <end position="48"/>
    </location>
</feature>
<proteinExistence type="predicted"/>
<keyword evidence="1" id="KW-1133">Transmembrane helix</keyword>
<gene>
    <name evidence="2" type="ORF">D6C91_02641</name>
</gene>
<dbReference type="InterPro" id="IPR038882">
    <property type="entry name" value="Rcf3"/>
</dbReference>
<evidence type="ECO:0000313" key="2">
    <source>
        <dbReference type="EMBL" id="THZ26324.1"/>
    </source>
</evidence>
<dbReference type="AlphaFoldDB" id="A0A4S9CNG7"/>
<name>A0A4S9CNG7_AURPU</name>
<dbReference type="EMBL" id="QZBM01000073">
    <property type="protein sequence ID" value="THZ26324.1"/>
    <property type="molecule type" value="Genomic_DNA"/>
</dbReference>